<sequence>MSRRLAVRSPSDPLPWAFGVVIAALVVIGATTLVVRASVTEDSAHAAIEGTTLVGDATAVQLEAATRPAEATVRGVAGVVGLDPSALDDPARMLDELGGLMDGQPNIAAISIVAEDGSEVEMDRRKPGFVFRTVAADGTVEVTVLDETLEPVETRGDAPARARPERAWLDEARSSTEVVWTGPEHLSAVGRTVVHASMAAWGASGAGVAVVSVRLDAEVFSRLLSSSSAVSYGEASVVGEDGTVLAGEAGLAFPDDAVTEQASEGVVAVGDVVTYQRPVSGSLPWTLTVVVDGDDVLPAIASLDRTMLLYSVVIVVVTLLMSLLLWALRRPAGEVSARARTDALTGLSNRHHFEVRGNDVLQAALRRGAGVVVAVFDLDNFKSVNDGAGHEQGDDALRAVADGLARAAGPRDVVGRLGGDEFAAVLWLGADEDAADAVERLRASAHLTLARAVGSRFDVGVSAGWVDTSAGEFRLPTLVRAADDALVAGKRGEKGLAYEGMHI</sequence>
<keyword evidence="4" id="KW-1185">Reference proteome</keyword>
<proteinExistence type="predicted"/>
<dbReference type="PANTHER" id="PTHR45138:SF9">
    <property type="entry name" value="DIGUANYLATE CYCLASE DGCM-RELATED"/>
    <property type="match status" value="1"/>
</dbReference>
<evidence type="ECO:0000313" key="3">
    <source>
        <dbReference type="EMBL" id="SEJ46086.1"/>
    </source>
</evidence>
<keyword evidence="1" id="KW-0472">Membrane</keyword>
<dbReference type="GO" id="GO:0052621">
    <property type="term" value="F:diguanylate cyclase activity"/>
    <property type="evidence" value="ECO:0007669"/>
    <property type="project" value="TreeGrafter"/>
</dbReference>
<organism evidence="3 4">
    <name type="scientific">Demequina mangrovi</name>
    <dbReference type="NCBI Taxonomy" id="1043493"/>
    <lineage>
        <taxon>Bacteria</taxon>
        <taxon>Bacillati</taxon>
        <taxon>Actinomycetota</taxon>
        <taxon>Actinomycetes</taxon>
        <taxon>Micrococcales</taxon>
        <taxon>Demequinaceae</taxon>
        <taxon>Demequina</taxon>
    </lineage>
</organism>
<feature type="transmembrane region" description="Helical" evidence="1">
    <location>
        <begin position="307"/>
        <end position="328"/>
    </location>
</feature>
<dbReference type="AlphaFoldDB" id="A0A1H6Z091"/>
<dbReference type="GO" id="GO:0043709">
    <property type="term" value="P:cell adhesion involved in single-species biofilm formation"/>
    <property type="evidence" value="ECO:0007669"/>
    <property type="project" value="TreeGrafter"/>
</dbReference>
<feature type="transmembrane region" description="Helical" evidence="1">
    <location>
        <begin position="16"/>
        <end position="35"/>
    </location>
</feature>
<accession>A0A1H6Z091</accession>
<protein>
    <submittedName>
        <fullName evidence="3">Diguanylate cyclase (GGDEF) domain-containing protein</fullName>
    </submittedName>
</protein>
<dbReference type="STRING" id="1043493.SAMN05421637_1858"/>
<keyword evidence="1" id="KW-0812">Transmembrane</keyword>
<dbReference type="InterPro" id="IPR043128">
    <property type="entry name" value="Rev_trsase/Diguanyl_cyclase"/>
</dbReference>
<dbReference type="InterPro" id="IPR000160">
    <property type="entry name" value="GGDEF_dom"/>
</dbReference>
<dbReference type="SUPFAM" id="SSF55073">
    <property type="entry name" value="Nucleotide cyclase"/>
    <property type="match status" value="1"/>
</dbReference>
<reference evidence="4" key="1">
    <citation type="submission" date="2016-10" db="EMBL/GenBank/DDBJ databases">
        <authorList>
            <person name="Varghese N."/>
        </authorList>
    </citation>
    <scope>NUCLEOTIDE SEQUENCE [LARGE SCALE GENOMIC DNA]</scope>
    <source>
        <strain evidence="4">DSM 24868</strain>
    </source>
</reference>
<name>A0A1H6Z091_9MICO</name>
<dbReference type="Pfam" id="PF00990">
    <property type="entry name" value="GGDEF"/>
    <property type="match status" value="1"/>
</dbReference>
<evidence type="ECO:0000259" key="2">
    <source>
        <dbReference type="PROSITE" id="PS50887"/>
    </source>
</evidence>
<dbReference type="EMBL" id="FNZI01000004">
    <property type="protein sequence ID" value="SEJ46086.1"/>
    <property type="molecule type" value="Genomic_DNA"/>
</dbReference>
<dbReference type="InterPro" id="IPR050469">
    <property type="entry name" value="Diguanylate_Cyclase"/>
</dbReference>
<dbReference type="Gene3D" id="3.30.70.270">
    <property type="match status" value="1"/>
</dbReference>
<dbReference type="GO" id="GO:1902201">
    <property type="term" value="P:negative regulation of bacterial-type flagellum-dependent cell motility"/>
    <property type="evidence" value="ECO:0007669"/>
    <property type="project" value="TreeGrafter"/>
</dbReference>
<dbReference type="NCBIfam" id="TIGR00254">
    <property type="entry name" value="GGDEF"/>
    <property type="match status" value="1"/>
</dbReference>
<evidence type="ECO:0000313" key="4">
    <source>
        <dbReference type="Proteomes" id="UP000183315"/>
    </source>
</evidence>
<evidence type="ECO:0000256" key="1">
    <source>
        <dbReference type="SAM" id="Phobius"/>
    </source>
</evidence>
<dbReference type="GO" id="GO:0005886">
    <property type="term" value="C:plasma membrane"/>
    <property type="evidence" value="ECO:0007669"/>
    <property type="project" value="TreeGrafter"/>
</dbReference>
<feature type="domain" description="GGDEF" evidence="2">
    <location>
        <begin position="369"/>
        <end position="501"/>
    </location>
</feature>
<dbReference type="SMART" id="SM00267">
    <property type="entry name" value="GGDEF"/>
    <property type="match status" value="1"/>
</dbReference>
<dbReference type="Proteomes" id="UP000183315">
    <property type="component" value="Unassembled WGS sequence"/>
</dbReference>
<dbReference type="PANTHER" id="PTHR45138">
    <property type="entry name" value="REGULATORY COMPONENTS OF SENSORY TRANSDUCTION SYSTEM"/>
    <property type="match status" value="1"/>
</dbReference>
<gene>
    <name evidence="3" type="ORF">SAMN05421637_1858</name>
</gene>
<keyword evidence="1" id="KW-1133">Transmembrane helix</keyword>
<dbReference type="CDD" id="cd01949">
    <property type="entry name" value="GGDEF"/>
    <property type="match status" value="1"/>
</dbReference>
<dbReference type="eggNOG" id="COG2199">
    <property type="taxonomic scope" value="Bacteria"/>
</dbReference>
<dbReference type="PROSITE" id="PS50887">
    <property type="entry name" value="GGDEF"/>
    <property type="match status" value="1"/>
</dbReference>
<dbReference type="InterPro" id="IPR029787">
    <property type="entry name" value="Nucleotide_cyclase"/>
</dbReference>